<evidence type="ECO:0000313" key="2">
    <source>
        <dbReference type="Proteomes" id="UP000054928"/>
    </source>
</evidence>
<organism evidence="1 2">
    <name type="scientific">Plasmopara halstedii</name>
    <name type="common">Downy mildew of sunflower</name>
    <dbReference type="NCBI Taxonomy" id="4781"/>
    <lineage>
        <taxon>Eukaryota</taxon>
        <taxon>Sar</taxon>
        <taxon>Stramenopiles</taxon>
        <taxon>Oomycota</taxon>
        <taxon>Peronosporomycetes</taxon>
        <taxon>Peronosporales</taxon>
        <taxon>Peronosporaceae</taxon>
        <taxon>Plasmopara</taxon>
    </lineage>
</organism>
<protein>
    <submittedName>
        <fullName evidence="1">Uncharacterized protein</fullName>
    </submittedName>
</protein>
<name>A0A0P1B4V1_PLAHL</name>
<sequence length="106" mass="12075">MLFTSSMKKDRLSCDFKFILPLSHAFLQTFLIHRITILEMNEVSGTDDCGNCMLVVMNAWVNATLAGALVLKKFLSKRGNYKLVFDCQEIQFKLSSTSWGAYTHML</sequence>
<dbReference type="GeneID" id="59052940"/>
<dbReference type="RefSeq" id="XP_036263462.1">
    <property type="nucleotide sequence ID" value="XM_036407217.1"/>
</dbReference>
<dbReference type="EMBL" id="CCYD01002939">
    <property type="protein sequence ID" value="CEG48650.1"/>
    <property type="molecule type" value="Genomic_DNA"/>
</dbReference>
<reference evidence="2" key="1">
    <citation type="submission" date="2014-09" db="EMBL/GenBank/DDBJ databases">
        <authorList>
            <person name="Sharma Rahul"/>
            <person name="Thines Marco"/>
        </authorList>
    </citation>
    <scope>NUCLEOTIDE SEQUENCE [LARGE SCALE GENOMIC DNA]</scope>
</reference>
<dbReference type="Proteomes" id="UP000054928">
    <property type="component" value="Unassembled WGS sequence"/>
</dbReference>
<keyword evidence="2" id="KW-1185">Reference proteome</keyword>
<dbReference type="AlphaFoldDB" id="A0A0P1B4V1"/>
<proteinExistence type="predicted"/>
<evidence type="ECO:0000313" key="1">
    <source>
        <dbReference type="EMBL" id="CEG48650.1"/>
    </source>
</evidence>
<accession>A0A0P1B4V1</accession>